<organism evidence="1 2">
    <name type="scientific">Aspergillus welwitschiae</name>
    <dbReference type="NCBI Taxonomy" id="1341132"/>
    <lineage>
        <taxon>Eukaryota</taxon>
        <taxon>Fungi</taxon>
        <taxon>Dikarya</taxon>
        <taxon>Ascomycota</taxon>
        <taxon>Pezizomycotina</taxon>
        <taxon>Eurotiomycetes</taxon>
        <taxon>Eurotiomycetidae</taxon>
        <taxon>Eurotiales</taxon>
        <taxon>Aspergillaceae</taxon>
        <taxon>Aspergillus</taxon>
        <taxon>Aspergillus subgen. Circumdati</taxon>
    </lineage>
</organism>
<evidence type="ECO:0000313" key="2">
    <source>
        <dbReference type="Proteomes" id="UP000253729"/>
    </source>
</evidence>
<name>A0A3F3QIT5_9EURO</name>
<protein>
    <submittedName>
        <fullName evidence="1">Uncharacterized protein</fullName>
    </submittedName>
</protein>
<reference evidence="1 2" key="1">
    <citation type="submission" date="2018-07" db="EMBL/GenBank/DDBJ databases">
        <title>The genomes of Aspergillus section Nigri reveals drivers in fungal speciation.</title>
        <authorList>
            <consortium name="DOE Joint Genome Institute"/>
            <person name="Vesth T.C."/>
            <person name="Nybo J."/>
            <person name="Theobald S."/>
            <person name="Brandl J."/>
            <person name="Frisvad J.C."/>
            <person name="Nielsen K.F."/>
            <person name="Lyhne E.K."/>
            <person name="Kogle M.E."/>
            <person name="Kuo A."/>
            <person name="Riley R."/>
            <person name="Clum A."/>
            <person name="Nolan M."/>
            <person name="Lipzen A."/>
            <person name="Salamov A."/>
            <person name="Henrissat B."/>
            <person name="Wiebenga A."/>
            <person name="De vries R.P."/>
            <person name="Grigoriev I.V."/>
            <person name="Mortensen U.H."/>
            <person name="Andersen M.R."/>
            <person name="Baker S.E."/>
        </authorList>
    </citation>
    <scope>NUCLEOTIDE SEQUENCE [LARGE SCALE GENOMIC DNA]</scope>
    <source>
        <strain evidence="1 2">CBS 139.54b</strain>
    </source>
</reference>
<dbReference type="GeneID" id="38143729"/>
<sequence length="86" mass="9354">MSSYAQFNPSYGGGPSRAYLSGCSPTHSFLSLQKVGSDQAPAITIAGPLLLKASRSGKRFSYGRPWITTRHSRDFCQTLQGDSCHR</sequence>
<gene>
    <name evidence="1" type="ORF">BDQ94DRAFT_2707</name>
</gene>
<dbReference type="Proteomes" id="UP000253729">
    <property type="component" value="Unassembled WGS sequence"/>
</dbReference>
<keyword evidence="2" id="KW-1185">Reference proteome</keyword>
<evidence type="ECO:0000313" key="1">
    <source>
        <dbReference type="EMBL" id="RDH39183.1"/>
    </source>
</evidence>
<accession>A0A3F3QIT5</accession>
<dbReference type="AlphaFoldDB" id="A0A3F3QIT5"/>
<dbReference type="RefSeq" id="XP_026632205.1">
    <property type="nucleotide sequence ID" value="XM_026775373.1"/>
</dbReference>
<proteinExistence type="predicted"/>
<dbReference type="EMBL" id="KZ852032">
    <property type="protein sequence ID" value="RDH39183.1"/>
    <property type="molecule type" value="Genomic_DNA"/>
</dbReference>